<dbReference type="InterPro" id="IPR016031">
    <property type="entry name" value="Trp_RNA-bd_attenuator-like_dom"/>
</dbReference>
<dbReference type="HOGENOM" id="CLU_040551_4_1_4"/>
<dbReference type="PANTHER" id="PTHR43657:SF1">
    <property type="entry name" value="ALTERED INHERITANCE OF MITOCHONDRIA PROTEIN 24, MITOCHONDRIAL"/>
    <property type="match status" value="1"/>
</dbReference>
<proteinExistence type="predicted"/>
<evidence type="ECO:0000313" key="2">
    <source>
        <dbReference type="Proteomes" id="UP000004956"/>
    </source>
</evidence>
<dbReference type="Gene3D" id="3.60.160.10">
    <property type="entry name" value="Mitochondrial biogenesis AIM24"/>
    <property type="match status" value="1"/>
</dbReference>
<dbReference type="OrthoDB" id="9779518at2"/>
<name>H3KEI5_9BURK</name>
<keyword evidence="2" id="KW-1185">Reference proteome</keyword>
<dbReference type="STRING" id="762967.HMPREF9440_01149"/>
<dbReference type="PATRIC" id="fig|762967.3.peg.909"/>
<reference evidence="1 2" key="1">
    <citation type="submission" date="2011-11" db="EMBL/GenBank/DDBJ databases">
        <authorList>
            <person name="Weinstock G."/>
            <person name="Sodergren E."/>
            <person name="Clifton S."/>
            <person name="Fulton L."/>
            <person name="Fulton B."/>
            <person name="Courtney L."/>
            <person name="Fronick C."/>
            <person name="Harrison M."/>
            <person name="Strong C."/>
            <person name="Farmer C."/>
            <person name="Delahaunty K."/>
            <person name="Markovic C."/>
            <person name="Hall O."/>
            <person name="Minx P."/>
            <person name="Tomlinson C."/>
            <person name="Mitreva M."/>
            <person name="Hou S."/>
            <person name="Chen J."/>
            <person name="Wollam A."/>
            <person name="Pepin K.H."/>
            <person name="Johnson M."/>
            <person name="Bhonagiri V."/>
            <person name="Zhang X."/>
            <person name="Suruliraj S."/>
            <person name="Warren W."/>
            <person name="Chinwalla A."/>
            <person name="Mardis E.R."/>
            <person name="Wilson R.K."/>
        </authorList>
    </citation>
    <scope>NUCLEOTIDE SEQUENCE [LARGE SCALE GENOMIC DNA]</scope>
    <source>
        <strain evidence="1 2">YIT 11816</strain>
    </source>
</reference>
<dbReference type="SUPFAM" id="SSF51219">
    <property type="entry name" value="TRAP-like"/>
    <property type="match status" value="1"/>
</dbReference>
<dbReference type="Pfam" id="PF01987">
    <property type="entry name" value="AIM24"/>
    <property type="match status" value="1"/>
</dbReference>
<comment type="caution">
    <text evidence="1">The sequence shown here is derived from an EMBL/GenBank/DDBJ whole genome shotgun (WGS) entry which is preliminary data.</text>
</comment>
<accession>H3KEI5</accession>
<sequence length="238" mass="25626">MARFETDGSIDPILRVSLEPGETICAERNAMVAMDRSLSLKGATRGGFFKSLARKVLNDETFFQQVVEAGDRPGEILLAPNLPGDVTLLDVGDRQYYLSDGAFLASTSGVEFETKTQSLGRALLGDSGGFFVMKTSGSGTLAVSGFGSVRELRVTKERPMMVDNGHVVAWDAGLDYELSINSSRSGLMGKLLHSQLSGEGVMLKFKGEGVVLVCSRNKGGFLDWIFSQSPTEKAVKNE</sequence>
<protein>
    <submittedName>
        <fullName evidence="1">TIGR00266 family protein</fullName>
    </submittedName>
</protein>
<dbReference type="NCBIfam" id="TIGR00266">
    <property type="entry name" value="TIGR00266 family protein"/>
    <property type="match status" value="1"/>
</dbReference>
<gene>
    <name evidence="1" type="ORF">HMPREF9440_01149</name>
</gene>
<dbReference type="Proteomes" id="UP000004956">
    <property type="component" value="Unassembled WGS sequence"/>
</dbReference>
<dbReference type="PANTHER" id="PTHR43657">
    <property type="entry name" value="TRYPTOPHAN RNA-BINDING ATTENUATOR PROTEIN-LIKE PROTEIN"/>
    <property type="match status" value="1"/>
</dbReference>
<dbReference type="InterPro" id="IPR036983">
    <property type="entry name" value="AIM24_sf"/>
</dbReference>
<dbReference type="EMBL" id="AFBQ01000156">
    <property type="protein sequence ID" value="EHY31471.1"/>
    <property type="molecule type" value="Genomic_DNA"/>
</dbReference>
<dbReference type="InterPro" id="IPR002838">
    <property type="entry name" value="AIM24"/>
</dbReference>
<dbReference type="AlphaFoldDB" id="H3KEI5"/>
<evidence type="ECO:0000313" key="1">
    <source>
        <dbReference type="EMBL" id="EHY31471.1"/>
    </source>
</evidence>
<organism evidence="1 2">
    <name type="scientific">Sutterella parvirubra YIT 11816</name>
    <dbReference type="NCBI Taxonomy" id="762967"/>
    <lineage>
        <taxon>Bacteria</taxon>
        <taxon>Pseudomonadati</taxon>
        <taxon>Pseudomonadota</taxon>
        <taxon>Betaproteobacteria</taxon>
        <taxon>Burkholderiales</taxon>
        <taxon>Sutterellaceae</taxon>
        <taxon>Sutterella</taxon>
    </lineage>
</organism>
<dbReference type="RefSeq" id="WP_008541976.1">
    <property type="nucleotide sequence ID" value="NZ_JH604946.1"/>
</dbReference>